<accession>A0A8G2F487</accession>
<evidence type="ECO:0000313" key="1">
    <source>
        <dbReference type="EMBL" id="SEF83962.1"/>
    </source>
</evidence>
<keyword evidence="2" id="KW-1185">Reference proteome</keyword>
<dbReference type="Pfam" id="PF19775">
    <property type="entry name" value="DUF6261"/>
    <property type="match status" value="1"/>
</dbReference>
<dbReference type="InterPro" id="IPR046228">
    <property type="entry name" value="DUF6261"/>
</dbReference>
<dbReference type="Proteomes" id="UP000236725">
    <property type="component" value="Unassembled WGS sequence"/>
</dbReference>
<protein>
    <submittedName>
        <fullName evidence="1">Uncharacterized protein</fullName>
    </submittedName>
</protein>
<reference evidence="1 2" key="1">
    <citation type="submission" date="2016-10" db="EMBL/GenBank/DDBJ databases">
        <authorList>
            <person name="Varghese N."/>
            <person name="Submissions S."/>
        </authorList>
    </citation>
    <scope>NUCLEOTIDE SEQUENCE [LARGE SCALE GENOMIC DNA]</scope>
    <source>
        <strain evidence="1 2">DSM 29073</strain>
    </source>
</reference>
<dbReference type="EMBL" id="FNVS01000008">
    <property type="protein sequence ID" value="SEF83962.1"/>
    <property type="molecule type" value="Genomic_DNA"/>
</dbReference>
<name>A0A8G2F487_9BACT</name>
<organism evidence="1 2">
    <name type="scientific">Parabacteroides chinchillae</name>
    <dbReference type="NCBI Taxonomy" id="871327"/>
    <lineage>
        <taxon>Bacteria</taxon>
        <taxon>Pseudomonadati</taxon>
        <taxon>Bacteroidota</taxon>
        <taxon>Bacteroidia</taxon>
        <taxon>Bacteroidales</taxon>
        <taxon>Tannerellaceae</taxon>
        <taxon>Parabacteroides</taxon>
    </lineage>
</organism>
<evidence type="ECO:0000313" key="2">
    <source>
        <dbReference type="Proteomes" id="UP000236725"/>
    </source>
</evidence>
<sequence>MEQTKAIGTVSRSRLSNAAHLGMNEEINQRLTPLSVADTKISEMRKTYADAIAREQDCVNRITKSASTEQLEKLDADRDLTFRFMVNIVEAYCICPTEQLQLAAKRLDAILGAYHALNEKAFSEETAGIDGLLNDLGGDAAKADIELLKLENFVSLLSQQNQDYKDLDRTRTDEYTARVKVETSEARKATDEALDAIVRRVNAMQEMEPTPETVAFIDAVNQIYKKYSDLIAAKADKNKKPDTPIV</sequence>
<comment type="caution">
    <text evidence="1">The sequence shown here is derived from an EMBL/GenBank/DDBJ whole genome shotgun (WGS) entry which is preliminary data.</text>
</comment>
<gene>
    <name evidence="1" type="ORF">SAMN05444001_1082</name>
</gene>
<dbReference type="AlphaFoldDB" id="A0A8G2F487"/>
<proteinExistence type="predicted"/>